<dbReference type="PANTHER" id="PTHR33376:SF15">
    <property type="entry name" value="BLL6794 PROTEIN"/>
    <property type="match status" value="1"/>
</dbReference>
<proteinExistence type="predicted"/>
<dbReference type="Proteomes" id="UP000186684">
    <property type="component" value="Unassembled WGS sequence"/>
</dbReference>
<dbReference type="AlphaFoldDB" id="A0A1N7KT98"/>
<dbReference type="GO" id="GO:0042597">
    <property type="term" value="C:periplasmic space"/>
    <property type="evidence" value="ECO:0007669"/>
    <property type="project" value="UniProtKB-SubCell"/>
</dbReference>
<evidence type="ECO:0000313" key="4">
    <source>
        <dbReference type="EMBL" id="SIS64838.1"/>
    </source>
</evidence>
<dbReference type="CDD" id="cd13666">
    <property type="entry name" value="PBP2_TRAP_DctP_like_1"/>
    <property type="match status" value="1"/>
</dbReference>
<gene>
    <name evidence="4" type="ORF">SAMN05421759_10250</name>
</gene>
<dbReference type="InterPro" id="IPR018389">
    <property type="entry name" value="DctP_fam"/>
</dbReference>
<evidence type="ECO:0000256" key="3">
    <source>
        <dbReference type="ARBA" id="ARBA00022764"/>
    </source>
</evidence>
<sequence>MHFMKAALTSAMILGGGTTGALTLGATGAEAQQLFVGEAGPNRGARGESLNYFAQQVEEMSGGDVSLNIQWGGALFKAGAALSGISDGVADMGTIIAVYFPKEMAAYRVADMPLENADAWVGMKATDEIMRSNEAIQANLAAQNLVYLGTFTTSAVHIGCKGTAIRSVEDIDGLKIRGVGAYGDTFGDFGANMVPMSIYDAYQGLDTGLIDCSQTYSYATAALKQQEVIDSYTLLNWGQTGALGVFANKQIFDGLPAETQQVLLEAGRKMSDELGRLITADNEAAIETMKEAGVEIIELPEAERAKLVSEGAKYVDEWVAQMGELGLDGAAILEEYKGLLAKYAQERDEMGYPWEREQG</sequence>
<protein>
    <submittedName>
        <fullName evidence="4">TRAP-type C4-dicarboxylate transport system, substrate-binding protein</fullName>
    </submittedName>
</protein>
<dbReference type="NCBIfam" id="NF037995">
    <property type="entry name" value="TRAP_S1"/>
    <property type="match status" value="1"/>
</dbReference>
<name>A0A1N7KT98_9RHOB</name>
<dbReference type="OrthoDB" id="7672577at2"/>
<dbReference type="InterPro" id="IPR038404">
    <property type="entry name" value="TRAP_DctP_sf"/>
</dbReference>
<evidence type="ECO:0000313" key="5">
    <source>
        <dbReference type="Proteomes" id="UP000186684"/>
    </source>
</evidence>
<reference evidence="5" key="1">
    <citation type="submission" date="2017-01" db="EMBL/GenBank/DDBJ databases">
        <authorList>
            <person name="Varghese N."/>
            <person name="Submissions S."/>
        </authorList>
    </citation>
    <scope>NUCLEOTIDE SEQUENCE [LARGE SCALE GENOMIC DNA]</scope>
    <source>
        <strain evidence="5">DSM 29430</strain>
    </source>
</reference>
<keyword evidence="2" id="KW-0732">Signal</keyword>
<dbReference type="GO" id="GO:0055085">
    <property type="term" value="P:transmembrane transport"/>
    <property type="evidence" value="ECO:0007669"/>
    <property type="project" value="InterPro"/>
</dbReference>
<keyword evidence="3" id="KW-0574">Periplasm</keyword>
<evidence type="ECO:0000256" key="2">
    <source>
        <dbReference type="ARBA" id="ARBA00022729"/>
    </source>
</evidence>
<dbReference type="RefSeq" id="WP_076445267.1">
    <property type="nucleotide sequence ID" value="NZ_FTOQ01000002.1"/>
</dbReference>
<accession>A0A1N7KT98</accession>
<dbReference type="Pfam" id="PF03480">
    <property type="entry name" value="DctP"/>
    <property type="match status" value="1"/>
</dbReference>
<dbReference type="Gene3D" id="3.40.190.170">
    <property type="entry name" value="Bacterial extracellular solute-binding protein, family 7"/>
    <property type="match status" value="1"/>
</dbReference>
<keyword evidence="5" id="KW-1185">Reference proteome</keyword>
<dbReference type="EMBL" id="FTOQ01000002">
    <property type="protein sequence ID" value="SIS64838.1"/>
    <property type="molecule type" value="Genomic_DNA"/>
</dbReference>
<dbReference type="PANTHER" id="PTHR33376">
    <property type="match status" value="1"/>
</dbReference>
<organism evidence="4 5">
    <name type="scientific">Roseivivax lentus</name>
    <dbReference type="NCBI Taxonomy" id="633194"/>
    <lineage>
        <taxon>Bacteria</taxon>
        <taxon>Pseudomonadati</taxon>
        <taxon>Pseudomonadota</taxon>
        <taxon>Alphaproteobacteria</taxon>
        <taxon>Rhodobacterales</taxon>
        <taxon>Roseobacteraceae</taxon>
        <taxon>Roseivivax</taxon>
    </lineage>
</organism>
<comment type="subcellular location">
    <subcellularLocation>
        <location evidence="1">Periplasm</location>
    </subcellularLocation>
</comment>
<dbReference type="STRING" id="633194.SAMN05421759_10250"/>
<evidence type="ECO:0000256" key="1">
    <source>
        <dbReference type="ARBA" id="ARBA00004418"/>
    </source>
</evidence>